<feature type="region of interest" description="Disordered" evidence="1">
    <location>
        <begin position="1"/>
        <end position="53"/>
    </location>
</feature>
<evidence type="ECO:0000256" key="1">
    <source>
        <dbReference type="SAM" id="MobiDB-lite"/>
    </source>
</evidence>
<organism evidence="2 3">
    <name type="scientific">Halorientalis persicus</name>
    <dbReference type="NCBI Taxonomy" id="1367881"/>
    <lineage>
        <taxon>Archaea</taxon>
        <taxon>Methanobacteriati</taxon>
        <taxon>Methanobacteriota</taxon>
        <taxon>Stenosarchaea group</taxon>
        <taxon>Halobacteria</taxon>
        <taxon>Halobacteriales</taxon>
        <taxon>Haloarculaceae</taxon>
        <taxon>Halorientalis</taxon>
    </lineage>
</organism>
<dbReference type="RefSeq" id="WP_092662073.1">
    <property type="nucleotide sequence ID" value="NZ_FOCX01000017.1"/>
</dbReference>
<proteinExistence type="predicted"/>
<name>A0A1H8RXC2_9EURY</name>
<reference evidence="3" key="1">
    <citation type="submission" date="2016-10" db="EMBL/GenBank/DDBJ databases">
        <authorList>
            <person name="Varghese N."/>
            <person name="Submissions S."/>
        </authorList>
    </citation>
    <scope>NUCLEOTIDE SEQUENCE [LARGE SCALE GENOMIC DNA]</scope>
    <source>
        <strain evidence="3">IBRC-M 10043</strain>
    </source>
</reference>
<dbReference type="Proteomes" id="UP000198775">
    <property type="component" value="Unassembled WGS sequence"/>
</dbReference>
<keyword evidence="3" id="KW-1185">Reference proteome</keyword>
<gene>
    <name evidence="2" type="ORF">SAMN05216388_101765</name>
</gene>
<dbReference type="OrthoDB" id="351224at2157"/>
<accession>A0A1H8RXC2</accession>
<dbReference type="AlphaFoldDB" id="A0A1H8RXC2"/>
<evidence type="ECO:0000313" key="3">
    <source>
        <dbReference type="Proteomes" id="UP000198775"/>
    </source>
</evidence>
<evidence type="ECO:0000313" key="2">
    <source>
        <dbReference type="EMBL" id="SEO70854.1"/>
    </source>
</evidence>
<protein>
    <submittedName>
        <fullName evidence="2">Uncharacterized protein</fullName>
    </submittedName>
</protein>
<sequence>MKDASTDKPVLATDAALAADSSDGNAQDGEASPQARDKRPIVIGRREHTAEPDKSNIEQWREAYKNNPLIRVPVQNFAADVLEPGLSVTLELGDDADEEAVPSVPDDHYAEQYRGLDLDTALEQWLANSYIDGWDFDASATDLLEAIVKDRRGRRGTGLVEHSWDDPTKRERLLALRPIKTETVTAYIREGKAIALRPDDNANEFESVAVDDLGDDSRETAPKTPAGKTATIAQFDDVFGASERDEIPFALDDITVSPYDADTGALFGRPDTATVAERADAVKEKLAHIDQAILNTAFANIIAKVDTDDRELATKIRDDLSVNSPDTVSGTNVPVEITELDGSVPDAVDTIQQEIEFVLAAMPTPLYRVGFAGDINRDVTDVQQEDYRDEVKRERRRLEADFQGALEQKAREFLHGSAQADAELDVTPRLRIRPEEAASPLRDEEFDPEAFATLMNGLATAAGPKGGADTIVPQDEIVDTFLDMDPDDVLGGDGADEAELDESDPRVQQAFAEFTDVDAALATGADRHAYGPAMNTDDAFYRLDPDEAYCAVEGDVFGQFDDVDTDDNDRRLCPYCGDQLQDTDAALADGQSGVTFTNVGGDPFHDQATLEAFLDELADVAEGPVRIGDTEWPAEDYSIHDHPVTAVGLSEAAAESIWADYSDEARALCGPKPRAALSADDWTPELHPRDEEGKFTEAGGAVSGLIKGAYETFSDESDRQTVSNLTQAWAGWPTDSDTAPLWKAAEQATGNRNDPTDITDTPMLQNQASPETVQTAADYQDHVSDVLGEVAEGDTITAHRFLHGEAAERLRNGESLPPRTLASWTTDENTIGQVIDEAGFDAEGNPIEAEDAVVVTMEVPIENVMDHHAINPELNNAGQNEAIIGLPESDDLADGTVREATEVTGGD</sequence>
<feature type="compositionally biased region" description="Low complexity" evidence="1">
    <location>
        <begin position="11"/>
        <end position="23"/>
    </location>
</feature>
<feature type="compositionally biased region" description="Basic and acidic residues" evidence="1">
    <location>
        <begin position="35"/>
        <end position="53"/>
    </location>
</feature>
<dbReference type="EMBL" id="FOCX01000017">
    <property type="protein sequence ID" value="SEO70854.1"/>
    <property type="molecule type" value="Genomic_DNA"/>
</dbReference>